<proteinExistence type="predicted"/>
<protein>
    <submittedName>
        <fullName evidence="1">Uncharacterized protein</fullName>
    </submittedName>
</protein>
<dbReference type="AlphaFoldDB" id="X1GIA6"/>
<reference evidence="1" key="1">
    <citation type="journal article" date="2014" name="Front. Microbiol.">
        <title>High frequency of phylogenetically diverse reductive dehalogenase-homologous genes in deep subseafloor sedimentary metagenomes.</title>
        <authorList>
            <person name="Kawai M."/>
            <person name="Futagami T."/>
            <person name="Toyoda A."/>
            <person name="Takaki Y."/>
            <person name="Nishi S."/>
            <person name="Hori S."/>
            <person name="Arai W."/>
            <person name="Tsubouchi T."/>
            <person name="Morono Y."/>
            <person name="Uchiyama I."/>
            <person name="Ito T."/>
            <person name="Fujiyama A."/>
            <person name="Inagaki F."/>
            <person name="Takami H."/>
        </authorList>
    </citation>
    <scope>NUCLEOTIDE SEQUENCE</scope>
    <source>
        <strain evidence="1">Expedition CK06-06</strain>
    </source>
</reference>
<feature type="non-terminal residue" evidence="1">
    <location>
        <position position="127"/>
    </location>
</feature>
<evidence type="ECO:0000313" key="1">
    <source>
        <dbReference type="EMBL" id="GAH32753.1"/>
    </source>
</evidence>
<comment type="caution">
    <text evidence="1">The sequence shown here is derived from an EMBL/GenBank/DDBJ whole genome shotgun (WGS) entry which is preliminary data.</text>
</comment>
<organism evidence="1">
    <name type="scientific">marine sediment metagenome</name>
    <dbReference type="NCBI Taxonomy" id="412755"/>
    <lineage>
        <taxon>unclassified sequences</taxon>
        <taxon>metagenomes</taxon>
        <taxon>ecological metagenomes</taxon>
    </lineage>
</organism>
<name>X1GIA6_9ZZZZ</name>
<gene>
    <name evidence="1" type="ORF">S03H2_25447</name>
</gene>
<accession>X1GIA6</accession>
<dbReference type="EMBL" id="BARU01014407">
    <property type="protein sequence ID" value="GAH32753.1"/>
    <property type="molecule type" value="Genomic_DNA"/>
</dbReference>
<sequence>MYFEIQEGKGDLRGHIKALAHKWDGEVEQSPVMVFDREGHGSEFFFGLVQDGIAFVTWEKYANAVELAAIDDDKFEEHFEFNGKRYSIFEEQKAFVYRPIDPDTNKAEKGKGHEYVLRRIYIWNKTS</sequence>